<dbReference type="EMBL" id="BEGY01000028">
    <property type="protein sequence ID" value="GAX77975.1"/>
    <property type="molecule type" value="Genomic_DNA"/>
</dbReference>
<keyword evidence="2" id="KW-0472">Membrane</keyword>
<dbReference type="STRING" id="1157962.A0A250X4H4"/>
<evidence type="ECO:0000256" key="2">
    <source>
        <dbReference type="SAM" id="Phobius"/>
    </source>
</evidence>
<dbReference type="AlphaFoldDB" id="A0A250X4H4"/>
<keyword evidence="2" id="KW-0812">Transmembrane</keyword>
<evidence type="ECO:0000313" key="3">
    <source>
        <dbReference type="EMBL" id="GAX77975.1"/>
    </source>
</evidence>
<comment type="caution">
    <text evidence="3">The sequence shown here is derived from an EMBL/GenBank/DDBJ whole genome shotgun (WGS) entry which is preliminary data.</text>
</comment>
<name>A0A250X4H4_9CHLO</name>
<accession>A0A250X4H4</accession>
<evidence type="ECO:0000256" key="1">
    <source>
        <dbReference type="SAM" id="Coils"/>
    </source>
</evidence>
<evidence type="ECO:0000313" key="4">
    <source>
        <dbReference type="Proteomes" id="UP000232323"/>
    </source>
</evidence>
<protein>
    <submittedName>
        <fullName evidence="3">Uncharacterized protein</fullName>
    </submittedName>
</protein>
<gene>
    <name evidence="3" type="ORF">CEUSTIGMA_g5417.t1</name>
</gene>
<dbReference type="PANTHER" id="PTHR34048:SF3">
    <property type="entry name" value="LOW-DENSITY RECEPTOR-LIKE PROTEIN"/>
    <property type="match status" value="1"/>
</dbReference>
<feature type="coiled-coil region" evidence="1">
    <location>
        <begin position="100"/>
        <end position="127"/>
    </location>
</feature>
<feature type="transmembrane region" description="Helical" evidence="2">
    <location>
        <begin position="50"/>
        <end position="69"/>
    </location>
</feature>
<dbReference type="Proteomes" id="UP000232323">
    <property type="component" value="Unassembled WGS sequence"/>
</dbReference>
<dbReference type="GO" id="GO:0009535">
    <property type="term" value="C:chloroplast thylakoid membrane"/>
    <property type="evidence" value="ECO:0007669"/>
    <property type="project" value="TreeGrafter"/>
</dbReference>
<proteinExistence type="predicted"/>
<sequence>MLTSRTGNLCLGSFHCRESSPIQHTPVTRTLRKERNIVARAENSDRSDSFVSGFVLGGVVFGTLGFIFAPQISKALLGDDQRLKLPRFLEDEVKDPEQTKQDLFDKIAQLNASIDEVSNKLNATSNNNGSVASPVAEAMKIKT</sequence>
<dbReference type="InterPro" id="IPR040377">
    <property type="entry name" value="Ssl2009-like"/>
</dbReference>
<reference evidence="3 4" key="1">
    <citation type="submission" date="2017-08" db="EMBL/GenBank/DDBJ databases">
        <title>Acidophilic green algal genome provides insights into adaptation to an acidic environment.</title>
        <authorList>
            <person name="Hirooka S."/>
            <person name="Hirose Y."/>
            <person name="Kanesaki Y."/>
            <person name="Higuchi S."/>
            <person name="Fujiwara T."/>
            <person name="Onuma R."/>
            <person name="Era A."/>
            <person name="Ohbayashi R."/>
            <person name="Uzuka A."/>
            <person name="Nozaki H."/>
            <person name="Yoshikawa H."/>
            <person name="Miyagishima S.Y."/>
        </authorList>
    </citation>
    <scope>NUCLEOTIDE SEQUENCE [LARGE SCALE GENOMIC DNA]</scope>
    <source>
        <strain evidence="3 4">NIES-2499</strain>
    </source>
</reference>
<keyword evidence="4" id="KW-1185">Reference proteome</keyword>
<organism evidence="3 4">
    <name type="scientific">Chlamydomonas eustigma</name>
    <dbReference type="NCBI Taxonomy" id="1157962"/>
    <lineage>
        <taxon>Eukaryota</taxon>
        <taxon>Viridiplantae</taxon>
        <taxon>Chlorophyta</taxon>
        <taxon>core chlorophytes</taxon>
        <taxon>Chlorophyceae</taxon>
        <taxon>CS clade</taxon>
        <taxon>Chlamydomonadales</taxon>
        <taxon>Chlamydomonadaceae</taxon>
        <taxon>Chlamydomonas</taxon>
    </lineage>
</organism>
<dbReference type="GO" id="GO:0009706">
    <property type="term" value="C:chloroplast inner membrane"/>
    <property type="evidence" value="ECO:0007669"/>
    <property type="project" value="TreeGrafter"/>
</dbReference>
<keyword evidence="1" id="KW-0175">Coiled coil</keyword>
<dbReference type="OrthoDB" id="1700403at2759"/>
<keyword evidence="2" id="KW-1133">Transmembrane helix</keyword>
<dbReference type="PANTHER" id="PTHR34048">
    <property type="entry name" value="LOW-DENSITY RECEPTOR-LIKE PROTEIN"/>
    <property type="match status" value="1"/>
</dbReference>